<dbReference type="STRING" id="1007099.SAMN05216287_2594"/>
<dbReference type="SUPFAM" id="SSF51735">
    <property type="entry name" value="NAD(P)-binding Rossmann-fold domains"/>
    <property type="match status" value="1"/>
</dbReference>
<dbReference type="InterPro" id="IPR051783">
    <property type="entry name" value="NAD(P)-dependent_oxidoreduct"/>
</dbReference>
<dbReference type="InterPro" id="IPR001509">
    <property type="entry name" value="Epimerase_deHydtase"/>
</dbReference>
<dbReference type="AlphaFoldDB" id="A0A1H3A7W7"/>
<dbReference type="InterPro" id="IPR036291">
    <property type="entry name" value="NAD(P)-bd_dom_sf"/>
</dbReference>
<reference evidence="3" key="1">
    <citation type="submission" date="2016-10" db="EMBL/GenBank/DDBJ databases">
        <authorList>
            <person name="Varghese N."/>
            <person name="Submissions S."/>
        </authorList>
    </citation>
    <scope>NUCLEOTIDE SEQUENCE [LARGE SCALE GENOMIC DNA]</scope>
    <source>
        <strain evidence="3">NRRL B-59562</strain>
    </source>
</reference>
<gene>
    <name evidence="2" type="ORF">SAMN05216287_2594</name>
</gene>
<dbReference type="GO" id="GO:0005737">
    <property type="term" value="C:cytoplasm"/>
    <property type="evidence" value="ECO:0007669"/>
    <property type="project" value="TreeGrafter"/>
</dbReference>
<dbReference type="Pfam" id="PF01370">
    <property type="entry name" value="Epimerase"/>
    <property type="match status" value="1"/>
</dbReference>
<proteinExistence type="predicted"/>
<dbReference type="RefSeq" id="WP_090228736.1">
    <property type="nucleotide sequence ID" value="NZ_FNNU01000003.1"/>
</dbReference>
<dbReference type="GO" id="GO:0004029">
    <property type="term" value="F:aldehyde dehydrogenase (NAD+) activity"/>
    <property type="evidence" value="ECO:0007669"/>
    <property type="project" value="TreeGrafter"/>
</dbReference>
<sequence>MKVAIFGATGLIGHHAARAVRAAGHELVVINRPSSRTERVAYLEPEQRSAELLDHAALCRALDDLDGVIFCAGHYPGRPRRWQDEVVSALDQTSHFYAACRQVQVPRIVYVGSAIAMPVHPHGLPGHEGLFYEGLPPWHNAYLMCKWALDEQAREQARNGLPVVIGIPGMAIGEFDFGPSTGRIVTTIGNREMSRYVPGRRNLIDAGEAGAGLLAALQKGRAGERYLLVGHDIEMAELTAMIAAALGVEAPQPLSLVRAKAIARLGRLRQRLTGYEALLDDTAIAVMAGGQFLDGRKAREELGFQSRVPLHESLARAIAWFRENGYLRG</sequence>
<evidence type="ECO:0000259" key="1">
    <source>
        <dbReference type="Pfam" id="PF01370"/>
    </source>
</evidence>
<organism evidence="2 3">
    <name type="scientific">Pseudomonas kuykendallii</name>
    <dbReference type="NCBI Taxonomy" id="1007099"/>
    <lineage>
        <taxon>Bacteria</taxon>
        <taxon>Pseudomonadati</taxon>
        <taxon>Pseudomonadota</taxon>
        <taxon>Gammaproteobacteria</taxon>
        <taxon>Pseudomonadales</taxon>
        <taxon>Pseudomonadaceae</taxon>
        <taxon>Pseudomonas</taxon>
    </lineage>
</organism>
<dbReference type="PANTHER" id="PTHR48079">
    <property type="entry name" value="PROTEIN YEEZ"/>
    <property type="match status" value="1"/>
</dbReference>
<evidence type="ECO:0000313" key="2">
    <source>
        <dbReference type="EMBL" id="SDX25264.1"/>
    </source>
</evidence>
<dbReference type="OrthoDB" id="9787292at2"/>
<keyword evidence="3" id="KW-1185">Reference proteome</keyword>
<feature type="domain" description="NAD-dependent epimerase/dehydratase" evidence="1">
    <location>
        <begin position="4"/>
        <end position="226"/>
    </location>
</feature>
<dbReference type="Gene3D" id="3.40.50.720">
    <property type="entry name" value="NAD(P)-binding Rossmann-like Domain"/>
    <property type="match status" value="1"/>
</dbReference>
<evidence type="ECO:0000313" key="3">
    <source>
        <dbReference type="Proteomes" id="UP000243778"/>
    </source>
</evidence>
<name>A0A1H3A7W7_9PSED</name>
<dbReference type="PANTHER" id="PTHR48079:SF6">
    <property type="entry name" value="NAD(P)-BINDING DOMAIN-CONTAINING PROTEIN-RELATED"/>
    <property type="match status" value="1"/>
</dbReference>
<accession>A0A1H3A7W7</accession>
<protein>
    <submittedName>
        <fullName evidence="2">Dihydroflavonol-4-reductase</fullName>
    </submittedName>
</protein>
<dbReference type="Proteomes" id="UP000243778">
    <property type="component" value="Unassembled WGS sequence"/>
</dbReference>
<dbReference type="EMBL" id="FNNU01000003">
    <property type="protein sequence ID" value="SDX25264.1"/>
    <property type="molecule type" value="Genomic_DNA"/>
</dbReference>